<evidence type="ECO:0000256" key="1">
    <source>
        <dbReference type="ARBA" id="ARBA00007435"/>
    </source>
</evidence>
<keyword evidence="4" id="KW-1185">Reference proteome</keyword>
<dbReference type="STRING" id="388413.ALPR1_21180"/>
<dbReference type="PROSITE" id="PS50164">
    <property type="entry name" value="GIY_YIG"/>
    <property type="match status" value="1"/>
</dbReference>
<comment type="caution">
    <text evidence="3">The sequence shown here is derived from an EMBL/GenBank/DDBJ whole genome shotgun (WGS) entry which is preliminary data.</text>
</comment>
<dbReference type="AlphaFoldDB" id="E2RUG2"/>
<proteinExistence type="inferred from homology"/>
<dbReference type="Proteomes" id="UP000003919">
    <property type="component" value="Chromosome"/>
</dbReference>
<evidence type="ECO:0000313" key="4">
    <source>
        <dbReference type="Proteomes" id="UP000003919"/>
    </source>
</evidence>
<dbReference type="eggNOG" id="COG2827">
    <property type="taxonomic scope" value="Bacteria"/>
</dbReference>
<sequence length="97" mass="11686">MDSFFVYIIYSPLTDRLYIGQTQNLQERLAQHNTGYFKNAHTHSASDWEFYHTIACQSRKQAVRIESHIKKAKKRKYLHDLKKYPEMSQKLKEKYES</sequence>
<dbReference type="Gene3D" id="3.40.1440.10">
    <property type="entry name" value="GIY-YIG endonuclease"/>
    <property type="match status" value="1"/>
</dbReference>
<dbReference type="PANTHER" id="PTHR34477">
    <property type="entry name" value="UPF0213 PROTEIN YHBQ"/>
    <property type="match status" value="1"/>
</dbReference>
<protein>
    <submittedName>
        <fullName evidence="3">GIY-YIG catalytic domain protein</fullName>
    </submittedName>
</protein>
<dbReference type="RefSeq" id="WP_008200929.1">
    <property type="nucleotide sequence ID" value="NZ_CM001023.1"/>
</dbReference>
<evidence type="ECO:0000259" key="2">
    <source>
        <dbReference type="PROSITE" id="PS50164"/>
    </source>
</evidence>
<dbReference type="CDD" id="cd10449">
    <property type="entry name" value="GIY-YIG_SLX1_like"/>
    <property type="match status" value="1"/>
</dbReference>
<gene>
    <name evidence="3" type="ORF">ALPR1_21180</name>
</gene>
<organism evidence="3 4">
    <name type="scientific">Algoriphagus machipongonensis</name>
    <dbReference type="NCBI Taxonomy" id="388413"/>
    <lineage>
        <taxon>Bacteria</taxon>
        <taxon>Pseudomonadati</taxon>
        <taxon>Bacteroidota</taxon>
        <taxon>Cytophagia</taxon>
        <taxon>Cytophagales</taxon>
        <taxon>Cyclobacteriaceae</taxon>
        <taxon>Algoriphagus</taxon>
    </lineage>
</organism>
<accession>E2RUG2</accession>
<comment type="similarity">
    <text evidence="1">Belongs to the UPF0213 family.</text>
</comment>
<evidence type="ECO:0000313" key="3">
    <source>
        <dbReference type="EMBL" id="EFQ79236.1"/>
    </source>
</evidence>
<dbReference type="EMBL" id="AAXU02000001">
    <property type="protein sequence ID" value="EFQ79236.1"/>
    <property type="molecule type" value="Genomic_DNA"/>
</dbReference>
<name>E2RUG2_9BACT</name>
<dbReference type="InterPro" id="IPR035901">
    <property type="entry name" value="GIY-YIG_endonuc_sf"/>
</dbReference>
<dbReference type="Pfam" id="PF01541">
    <property type="entry name" value="GIY-YIG"/>
    <property type="match status" value="1"/>
</dbReference>
<dbReference type="HOGENOM" id="CLU_135650_6_1_10"/>
<dbReference type="EMBL" id="CM001023">
    <property type="protein sequence ID" value="EFQ79236.1"/>
    <property type="molecule type" value="Genomic_DNA"/>
</dbReference>
<reference evidence="3 4" key="1">
    <citation type="journal article" date="2011" name="J. Bacteriol.">
        <title>Complete genome sequence of Algoriphagus sp. PR1, bacterial prey of a colony-forming choanoflagellate.</title>
        <authorList>
            <person name="Alegado R.A."/>
            <person name="Ferriera S."/>
            <person name="Nusbaum C."/>
            <person name="Young S.K."/>
            <person name="Zeng Q."/>
            <person name="Imamovic A."/>
            <person name="Fairclough S.R."/>
            <person name="King N."/>
        </authorList>
    </citation>
    <scope>NUCLEOTIDE SEQUENCE [LARGE SCALE GENOMIC DNA]</scope>
    <source>
        <strain evidence="3 4">PR1</strain>
    </source>
</reference>
<dbReference type="OrthoDB" id="1495241at2"/>
<dbReference type="SUPFAM" id="SSF82771">
    <property type="entry name" value="GIY-YIG endonuclease"/>
    <property type="match status" value="1"/>
</dbReference>
<dbReference type="PANTHER" id="PTHR34477:SF1">
    <property type="entry name" value="UPF0213 PROTEIN YHBQ"/>
    <property type="match status" value="1"/>
</dbReference>
<dbReference type="InterPro" id="IPR050190">
    <property type="entry name" value="UPF0213_domain"/>
</dbReference>
<feature type="domain" description="GIY-YIG" evidence="2">
    <location>
        <begin position="2"/>
        <end position="79"/>
    </location>
</feature>
<dbReference type="InterPro" id="IPR000305">
    <property type="entry name" value="GIY-YIG_endonuc"/>
</dbReference>